<protein>
    <submittedName>
        <fullName evidence="1">DNA pilot protein</fullName>
    </submittedName>
</protein>
<proteinExistence type="predicted"/>
<sequence>MGTWSKIKSSISGGLVGAATGFITGGPAGAAIGAGIGAYGSYTQSSEYDKNLKAQQDMIDKQNEYNSPANQMLRLQEAGLNPYLVYSSGNVTGNQSGTGTAPTYTDKRFDRSLQALNSYLAVQNHDKDMQIKDQDILTNSINNKYLNSKNAIEVAHMLQSLKNDDLVYKAEQIKNEVMEHNWKYLKDKPHPVSLTDIGFNLGYSGLDTAGKVSYNIGNYLGNLFK</sequence>
<evidence type="ECO:0000313" key="1">
    <source>
        <dbReference type="EMBL" id="UPW41544.1"/>
    </source>
</evidence>
<reference evidence="1" key="1">
    <citation type="submission" date="2022-02" db="EMBL/GenBank/DDBJ databases">
        <title>Towards deciphering the DNA virus diversity associated with rodent species in the families Cricetidae and Heteromyidae.</title>
        <authorList>
            <person name="Lund M."/>
            <person name="Larsen B.B."/>
            <person name="Gryseels S."/>
            <person name="Kraberger S."/>
            <person name="Rowsey D.M."/>
            <person name="Steger L."/>
            <person name="Yule K.M."/>
            <person name="Upham N.S."/>
            <person name="Worobey M."/>
            <person name="Van Doorslaer K."/>
            <person name="Varsani A."/>
        </authorList>
    </citation>
    <scope>NUCLEOTIDE SEQUENCE</scope>
    <source>
        <strain evidence="1">NeonRodF8_60</strain>
    </source>
</reference>
<dbReference type="EMBL" id="OM869625">
    <property type="protein sequence ID" value="UPW41544.1"/>
    <property type="molecule type" value="Genomic_DNA"/>
</dbReference>
<accession>A0A976N296</accession>
<organism evidence="1">
    <name type="scientific">Peromfec virus RodF8_60</name>
    <dbReference type="NCBI Taxonomy" id="2929386"/>
    <lineage>
        <taxon>Viruses</taxon>
        <taxon>Monodnaviria</taxon>
        <taxon>Sangervirae</taxon>
        <taxon>Phixviricota</taxon>
        <taxon>Malgrandaviricetes</taxon>
        <taxon>Petitvirales</taxon>
        <taxon>Microviridae</taxon>
    </lineage>
</organism>
<name>A0A976N296_9VIRU</name>